<dbReference type="Pfam" id="PF00872">
    <property type="entry name" value="Transposase_mut"/>
    <property type="match status" value="1"/>
</dbReference>
<name>A0A4R3U918_ROSSA</name>
<dbReference type="InterPro" id="IPR001207">
    <property type="entry name" value="Transposase_mutator"/>
</dbReference>
<proteinExistence type="inferred from homology"/>
<evidence type="ECO:0000256" key="6">
    <source>
        <dbReference type="SAM" id="MobiDB-lite"/>
    </source>
</evidence>
<protein>
    <submittedName>
        <fullName evidence="7">Mutator family transposase</fullName>
    </submittedName>
</protein>
<evidence type="ECO:0000256" key="4">
    <source>
        <dbReference type="ARBA" id="ARBA00023125"/>
    </source>
</evidence>
<keyword evidence="3" id="KW-0815">Transposition</keyword>
<accession>A0A4R3U918</accession>
<dbReference type="AlphaFoldDB" id="A0A4R3U918"/>
<keyword evidence="4" id="KW-0238">DNA-binding</keyword>
<dbReference type="GO" id="GO:0006313">
    <property type="term" value="P:DNA transposition"/>
    <property type="evidence" value="ECO:0007669"/>
    <property type="project" value="InterPro"/>
</dbReference>
<keyword evidence="5" id="KW-0233">DNA recombination</keyword>
<feature type="region of interest" description="Disordered" evidence="6">
    <location>
        <begin position="247"/>
        <end position="266"/>
    </location>
</feature>
<dbReference type="EMBL" id="SMBU01000060">
    <property type="protein sequence ID" value="TCU83054.1"/>
    <property type="molecule type" value="Genomic_DNA"/>
</dbReference>
<reference evidence="7 8" key="1">
    <citation type="submission" date="2019-03" db="EMBL/GenBank/DDBJ databases">
        <title>Genomic Encyclopedia of Type Strains, Phase IV (KMG-IV): sequencing the most valuable type-strain genomes for metagenomic binning, comparative biology and taxonomic classification.</title>
        <authorList>
            <person name="Goeker M."/>
        </authorList>
    </citation>
    <scope>NUCLEOTIDE SEQUENCE [LARGE SCALE GENOMIC DNA]</scope>
    <source>
        <strain evidence="7 8">DSM 654</strain>
    </source>
</reference>
<evidence type="ECO:0000313" key="7">
    <source>
        <dbReference type="EMBL" id="TCU83054.1"/>
    </source>
</evidence>
<evidence type="ECO:0000256" key="3">
    <source>
        <dbReference type="ARBA" id="ARBA00022578"/>
    </source>
</evidence>
<gene>
    <name evidence="7" type="ORF">EV671_10604</name>
</gene>
<evidence type="ECO:0000256" key="5">
    <source>
        <dbReference type="ARBA" id="ARBA00023172"/>
    </source>
</evidence>
<evidence type="ECO:0000313" key="8">
    <source>
        <dbReference type="Proteomes" id="UP000295110"/>
    </source>
</evidence>
<evidence type="ECO:0000256" key="1">
    <source>
        <dbReference type="ARBA" id="ARBA00002190"/>
    </source>
</evidence>
<comment type="similarity">
    <text evidence="2">Belongs to the transposase mutator family.</text>
</comment>
<comment type="function">
    <text evidence="1">Required for the transposition of the insertion element.</text>
</comment>
<dbReference type="OrthoDB" id="165209at2"/>
<dbReference type="GO" id="GO:0003677">
    <property type="term" value="F:DNA binding"/>
    <property type="evidence" value="ECO:0007669"/>
    <property type="project" value="UniProtKB-KW"/>
</dbReference>
<dbReference type="GO" id="GO:0004803">
    <property type="term" value="F:transposase activity"/>
    <property type="evidence" value="ECO:0007669"/>
    <property type="project" value="InterPro"/>
</dbReference>
<sequence>MKKLDAHAATYRWLRRPLCRRYAVVVFNTFSKLKQRIDPNSNRTICWAFGTLLNGDSEILGAWHPDTNAATPPEVFGQLYHRGIEFVRCGLGDLVDVEAAFKAAFRNSATYPSIEQTLTATLADVEPRHRSGMSRLLRAAVGDPVDEGSTVSSPDISSAELRERYPKLTLQWHEAVARFQPLFALPEPYCRLVRSVDQAAAEVQGRLEREIHRHGPFVDSDEAFDFVVARLRRADLQLDREARAAQHARDASAWQSRRRLPPSGGTVGATTLAYRVLP</sequence>
<dbReference type="Proteomes" id="UP000295110">
    <property type="component" value="Unassembled WGS sequence"/>
</dbReference>
<evidence type="ECO:0000256" key="2">
    <source>
        <dbReference type="ARBA" id="ARBA00010961"/>
    </source>
</evidence>
<organism evidence="7 8">
    <name type="scientific">Roseateles saccharophilus</name>
    <name type="common">Pseudomonas saccharophila</name>
    <dbReference type="NCBI Taxonomy" id="304"/>
    <lineage>
        <taxon>Bacteria</taxon>
        <taxon>Pseudomonadati</taxon>
        <taxon>Pseudomonadota</taxon>
        <taxon>Betaproteobacteria</taxon>
        <taxon>Burkholderiales</taxon>
        <taxon>Sphaerotilaceae</taxon>
        <taxon>Roseateles</taxon>
    </lineage>
</organism>
<comment type="caution">
    <text evidence="7">The sequence shown here is derived from an EMBL/GenBank/DDBJ whole genome shotgun (WGS) entry which is preliminary data.</text>
</comment>
<keyword evidence="8" id="KW-1185">Reference proteome</keyword>